<dbReference type="KEGG" id="aup:AsAng_0028450"/>
<dbReference type="Proteomes" id="UP001060919">
    <property type="component" value="Chromosome"/>
</dbReference>
<evidence type="ECO:0000313" key="2">
    <source>
        <dbReference type="Proteomes" id="UP001060919"/>
    </source>
</evidence>
<reference evidence="1" key="1">
    <citation type="submission" date="2022-09" db="EMBL/GenBank/DDBJ databases">
        <title>Aureispira anguillicida sp. nov., isolated from Leptocephalus of Japanese eel Anguilla japonica.</title>
        <authorList>
            <person name="Yuasa K."/>
            <person name="Mekata T."/>
            <person name="Ikunari K."/>
        </authorList>
    </citation>
    <scope>NUCLEOTIDE SEQUENCE</scope>
    <source>
        <strain evidence="1">EL160426</strain>
    </source>
</reference>
<protein>
    <submittedName>
        <fullName evidence="1">Uncharacterized protein</fullName>
    </submittedName>
</protein>
<proteinExistence type="predicted"/>
<sequence>MVTYYLSPYSEDSESYLFIPITEELSTKHEPLFGKKKSGK</sequence>
<organism evidence="1 2">
    <name type="scientific">Aureispira anguillae</name>
    <dbReference type="NCBI Taxonomy" id="2864201"/>
    <lineage>
        <taxon>Bacteria</taxon>
        <taxon>Pseudomonadati</taxon>
        <taxon>Bacteroidota</taxon>
        <taxon>Saprospiria</taxon>
        <taxon>Saprospirales</taxon>
        <taxon>Saprospiraceae</taxon>
        <taxon>Aureispira</taxon>
    </lineage>
</organism>
<gene>
    <name evidence="1" type="ORF">AsAng_0028450</name>
</gene>
<accession>A0A916DTX5</accession>
<name>A0A916DTX5_9BACT</name>
<keyword evidence="2" id="KW-1185">Reference proteome</keyword>
<dbReference type="EMBL" id="AP026867">
    <property type="protein sequence ID" value="BDS12130.1"/>
    <property type="molecule type" value="Genomic_DNA"/>
</dbReference>
<dbReference type="AlphaFoldDB" id="A0A916DTX5"/>
<evidence type="ECO:0000313" key="1">
    <source>
        <dbReference type="EMBL" id="BDS12130.1"/>
    </source>
</evidence>